<evidence type="ECO:0000313" key="2">
    <source>
        <dbReference type="EMBL" id="MBT2186980.1"/>
    </source>
</evidence>
<keyword evidence="3" id="KW-1185">Reference proteome</keyword>
<dbReference type="Pfam" id="PF12973">
    <property type="entry name" value="Cupin_7"/>
    <property type="match status" value="1"/>
</dbReference>
<name>A0A9X1DBS8_9SPHN</name>
<accession>A0A9X1DBS8</accession>
<comment type="caution">
    <text evidence="2">The sequence shown here is derived from an EMBL/GenBank/DDBJ whole genome shotgun (WGS) entry which is preliminary data.</text>
</comment>
<dbReference type="SUPFAM" id="SSF51182">
    <property type="entry name" value="RmlC-like cupins"/>
    <property type="match status" value="1"/>
</dbReference>
<dbReference type="GO" id="GO:0051213">
    <property type="term" value="F:dioxygenase activity"/>
    <property type="evidence" value="ECO:0007669"/>
    <property type="project" value="UniProtKB-KW"/>
</dbReference>
<proteinExistence type="predicted"/>
<evidence type="ECO:0000313" key="3">
    <source>
        <dbReference type="Proteomes" id="UP001138757"/>
    </source>
</evidence>
<reference evidence="2" key="1">
    <citation type="submission" date="2021-05" db="EMBL/GenBank/DDBJ databases">
        <title>Genome of Sphingobium sp. strain.</title>
        <authorList>
            <person name="Fan R."/>
        </authorList>
    </citation>
    <scope>NUCLEOTIDE SEQUENCE</scope>
    <source>
        <strain evidence="2">H33</strain>
    </source>
</reference>
<dbReference type="InterPro" id="IPR011051">
    <property type="entry name" value="RmlC_Cupin_sf"/>
</dbReference>
<dbReference type="RefSeq" id="WP_214622736.1">
    <property type="nucleotide sequence ID" value="NZ_JAHGAW010000005.1"/>
</dbReference>
<dbReference type="Proteomes" id="UP001138757">
    <property type="component" value="Unassembled WGS sequence"/>
</dbReference>
<feature type="domain" description="ChrR-like cupin" evidence="1">
    <location>
        <begin position="41"/>
        <end position="135"/>
    </location>
</feature>
<gene>
    <name evidence="2" type="ORF">KK488_08480</name>
</gene>
<dbReference type="Gene3D" id="2.60.120.10">
    <property type="entry name" value="Jelly Rolls"/>
    <property type="match status" value="1"/>
</dbReference>
<dbReference type="AlphaFoldDB" id="A0A9X1DBS8"/>
<evidence type="ECO:0000259" key="1">
    <source>
        <dbReference type="Pfam" id="PF12973"/>
    </source>
</evidence>
<dbReference type="CDD" id="cd20302">
    <property type="entry name" value="cupin_DAD"/>
    <property type="match status" value="1"/>
</dbReference>
<dbReference type="EMBL" id="JAHGAW010000005">
    <property type="protein sequence ID" value="MBT2186980.1"/>
    <property type="molecule type" value="Genomic_DNA"/>
</dbReference>
<organism evidence="2 3">
    <name type="scientific">Sphingobium nicotianae</name>
    <dbReference type="NCBI Taxonomy" id="2782607"/>
    <lineage>
        <taxon>Bacteria</taxon>
        <taxon>Pseudomonadati</taxon>
        <taxon>Pseudomonadota</taxon>
        <taxon>Alphaproteobacteria</taxon>
        <taxon>Sphingomonadales</taxon>
        <taxon>Sphingomonadaceae</taxon>
        <taxon>Sphingobium</taxon>
    </lineage>
</organism>
<protein>
    <submittedName>
        <fullName evidence="2">2,4'-dihydroxyacetophenone dioxygenase family protein</fullName>
    </submittedName>
</protein>
<sequence length="181" mass="20748">MNKPEGKMTAPPAQERKIVNVPELFPDLIAKHAKAGRFVGIEEKDSPWVPFGEKAAIKHLLFDTRHNIYSNILWMKGPSVVGTHKHRGYVVMMCLEGSARYLEYDWVATPGGFIYETPGEAHTLVTDHPDGCKLFGWMQGPNEFYDNDGNFVMTADVWWFMDHYESYCREHGIPINPELYL</sequence>
<keyword evidence="2" id="KW-0223">Dioxygenase</keyword>
<dbReference type="InterPro" id="IPR025979">
    <property type="entry name" value="ChrR-like_cupin_dom"/>
</dbReference>
<keyword evidence="2" id="KW-0560">Oxidoreductase</keyword>
<dbReference type="InterPro" id="IPR014710">
    <property type="entry name" value="RmlC-like_jellyroll"/>
</dbReference>